<keyword evidence="4" id="KW-0732">Signal</keyword>
<keyword evidence="6" id="KW-0472">Membrane</keyword>
<evidence type="ECO:0000256" key="1">
    <source>
        <dbReference type="ARBA" id="ARBA00010687"/>
    </source>
</evidence>
<feature type="chain" id="PRO_5033105479" description="Arabinogalactan endo-beta-1,4-galactanase" evidence="4">
    <location>
        <begin position="26"/>
        <end position="901"/>
    </location>
</feature>
<dbReference type="EMBL" id="JACHON010000002">
    <property type="protein sequence ID" value="MBB6512168.1"/>
    <property type="molecule type" value="Genomic_DNA"/>
</dbReference>
<dbReference type="Gene3D" id="2.60.120.260">
    <property type="entry name" value="Galactose-binding domain-like"/>
    <property type="match status" value="2"/>
</dbReference>
<dbReference type="GO" id="GO:0031218">
    <property type="term" value="F:arabinogalactan endo-1,4-beta-galactosidase activity"/>
    <property type="evidence" value="ECO:0007669"/>
    <property type="project" value="UniProtKB-EC"/>
</dbReference>
<dbReference type="GO" id="GO:0045490">
    <property type="term" value="P:pectin catabolic process"/>
    <property type="evidence" value="ECO:0007669"/>
    <property type="project" value="TreeGrafter"/>
</dbReference>
<evidence type="ECO:0000313" key="8">
    <source>
        <dbReference type="EMBL" id="MBB6512168.1"/>
    </source>
</evidence>
<protein>
    <recommendedName>
        <fullName evidence="4">Arabinogalactan endo-beta-1,4-galactanase</fullName>
        <ecNumber evidence="4">3.2.1.89</ecNumber>
    </recommendedName>
</protein>
<keyword evidence="3 4" id="KW-0326">Glycosidase</keyword>
<name>A0A841RNC7_9BACI</name>
<dbReference type="EC" id="3.2.1.89" evidence="4"/>
<dbReference type="Gene3D" id="3.20.20.80">
    <property type="entry name" value="Glycosidases"/>
    <property type="match status" value="1"/>
</dbReference>
<dbReference type="GO" id="GO:0015926">
    <property type="term" value="F:glucosidase activity"/>
    <property type="evidence" value="ECO:0007669"/>
    <property type="project" value="InterPro"/>
</dbReference>
<feature type="compositionally biased region" description="Low complexity" evidence="5">
    <location>
        <begin position="835"/>
        <end position="848"/>
    </location>
</feature>
<evidence type="ECO:0000256" key="4">
    <source>
        <dbReference type="RuleBase" id="RU361192"/>
    </source>
</evidence>
<keyword evidence="6" id="KW-0812">Transmembrane</keyword>
<comment type="catalytic activity">
    <reaction evidence="4">
        <text>The enzyme specifically hydrolyzes (1-&gt;4)-beta-D-galactosidic linkages in type I arabinogalactans.</text>
        <dbReference type="EC" id="3.2.1.89"/>
    </reaction>
</comment>
<keyword evidence="2 4" id="KW-0378">Hydrolase</keyword>
<dbReference type="Pfam" id="PF07532">
    <property type="entry name" value="Big_4"/>
    <property type="match status" value="1"/>
</dbReference>
<dbReference type="PANTHER" id="PTHR34983:SF2">
    <property type="entry name" value="ENDO-BETA-1,4-GALACTANASE"/>
    <property type="match status" value="1"/>
</dbReference>
<keyword evidence="9" id="KW-1185">Reference proteome</keyword>
<feature type="region of interest" description="Disordered" evidence="5">
    <location>
        <begin position="799"/>
        <end position="855"/>
    </location>
</feature>
<dbReference type="InterPro" id="IPR011683">
    <property type="entry name" value="Glyco_hydro_53"/>
</dbReference>
<evidence type="ECO:0000313" key="9">
    <source>
        <dbReference type="Proteomes" id="UP000572212"/>
    </source>
</evidence>
<evidence type="ECO:0000256" key="2">
    <source>
        <dbReference type="ARBA" id="ARBA00022801"/>
    </source>
</evidence>
<dbReference type="PANTHER" id="PTHR34983">
    <property type="entry name" value="ARABINOGALACTAN ENDO-BETA-1,4-GALACTANASE A"/>
    <property type="match status" value="1"/>
</dbReference>
<dbReference type="RefSeq" id="WP_184245126.1">
    <property type="nucleotide sequence ID" value="NZ_BAAACU010000002.1"/>
</dbReference>
<evidence type="ECO:0000256" key="6">
    <source>
        <dbReference type="SAM" id="Phobius"/>
    </source>
</evidence>
<dbReference type="Pfam" id="PF07745">
    <property type="entry name" value="Glyco_hydro_53"/>
    <property type="match status" value="1"/>
</dbReference>
<feature type="compositionally biased region" description="Basic and acidic residues" evidence="5">
    <location>
        <begin position="799"/>
        <end position="809"/>
    </location>
</feature>
<sequence>MFKKVTALSILSAIFLLLISHTVSADTGENLLQNGTFDDDIWEEDTWIFSEIDWDTVTIQQEDVESNVALNYFFQPDSGDDSSFRMEQEVTLSAGNYVLTLDSMGGEGSSVQLFAGEKLGPEIETTGWLNWETLQLEIEVHEETTLQVGMIVNGPAEAWGYIDNVSLMKQGEKIPIPVESDIFVERVPGIDEDFIKGVDISSIIALENSGVTFYNEEGIEQDIFTTLSESGINYIRVRVWNDPFDSQGNGYGGGNNDLETAIEIGKRATENNMKLLVNFHYSDFWADPGKQQAPKAWENMPFEEKRHALYEFTKDSLEQIRSAGIDIGMVQVGNETNNAMAGENNWERISELFNAGSQAVREIDPNILVALHFTNPETTGRYDNIAKILDDNNVDYDVFASSYYPFWHGSLDNLTTVLKNVADTYDKKVMVAETSYTYTDEDGDGHANTAPDAASQRLDYPISVQGQVHAIRDVFEAVVNVGDAGIGVFYWEPAWLPVGPRDDLENNQRLWEEFGSGWAASYAAEYDPNDAGEWYGGSAVDNQALFDFNGMPLPSLKMFNFLDTGAIAAVQIEDVQDIELQVNKGETITLPESVTAIFNDGTEKAVPVEWDEQALEDLINADLGTYIVSGVLEDGMSVDAHITIQAENFVQNPSFELDDISMWELIYLNGTSEQASIKNNPSDARTGDYSVGYWSDDVIDFMITQTITDLEPGYYNLSMHNQGGDTTDSNMYLFAETEDGNITKDTTVEGWDEWVFTEIEKIKVTDGVLTIGAHIQTNPRAWGSLDDFYLYKVGELDKESVPEESTPEKTEEDEETDKEETSVDNNRDTTEDLVNNENNSIENTNGDNAQINDKNGDIDDQAKHLLPQTATSIYSYLLVGVILIIGGIITYIVYQKRKRTI</sequence>
<evidence type="ECO:0000259" key="7">
    <source>
        <dbReference type="Pfam" id="PF07532"/>
    </source>
</evidence>
<dbReference type="Proteomes" id="UP000572212">
    <property type="component" value="Unassembled WGS sequence"/>
</dbReference>
<comment type="caution">
    <text evidence="8">The sequence shown here is derived from an EMBL/GenBank/DDBJ whole genome shotgun (WGS) entry which is preliminary data.</text>
</comment>
<evidence type="ECO:0000256" key="3">
    <source>
        <dbReference type="ARBA" id="ARBA00023295"/>
    </source>
</evidence>
<dbReference type="InterPro" id="IPR011081">
    <property type="entry name" value="Big_4"/>
</dbReference>
<comment type="similarity">
    <text evidence="1 4">Belongs to the glycosyl hydrolase 53 family.</text>
</comment>
<dbReference type="SUPFAM" id="SSF51445">
    <property type="entry name" value="(Trans)glycosidases"/>
    <property type="match status" value="1"/>
</dbReference>
<feature type="compositionally biased region" description="Basic and acidic residues" evidence="5">
    <location>
        <begin position="819"/>
        <end position="830"/>
    </location>
</feature>
<organism evidence="8 9">
    <name type="scientific">Gracilibacillus halotolerans</name>
    <dbReference type="NCBI Taxonomy" id="74386"/>
    <lineage>
        <taxon>Bacteria</taxon>
        <taxon>Bacillati</taxon>
        <taxon>Bacillota</taxon>
        <taxon>Bacilli</taxon>
        <taxon>Bacillales</taxon>
        <taxon>Bacillaceae</taxon>
        <taxon>Gracilibacillus</taxon>
    </lineage>
</organism>
<feature type="domain" description="Bacterial Ig-like" evidence="7">
    <location>
        <begin position="575"/>
        <end position="633"/>
    </location>
</feature>
<feature type="transmembrane region" description="Helical" evidence="6">
    <location>
        <begin position="873"/>
        <end position="894"/>
    </location>
</feature>
<feature type="signal peptide" evidence="4">
    <location>
        <begin position="1"/>
        <end position="25"/>
    </location>
</feature>
<keyword evidence="6" id="KW-1133">Transmembrane helix</keyword>
<accession>A0A841RNC7</accession>
<dbReference type="AlphaFoldDB" id="A0A841RNC7"/>
<reference evidence="8 9" key="1">
    <citation type="submission" date="2020-08" db="EMBL/GenBank/DDBJ databases">
        <title>Genomic Encyclopedia of Type Strains, Phase IV (KMG-IV): sequencing the most valuable type-strain genomes for metagenomic binning, comparative biology and taxonomic classification.</title>
        <authorList>
            <person name="Goeker M."/>
        </authorList>
    </citation>
    <scope>NUCLEOTIDE SEQUENCE [LARGE SCALE GENOMIC DNA]</scope>
    <source>
        <strain evidence="8 9">DSM 11805</strain>
    </source>
</reference>
<evidence type="ECO:0000256" key="5">
    <source>
        <dbReference type="SAM" id="MobiDB-lite"/>
    </source>
</evidence>
<proteinExistence type="inferred from homology"/>
<dbReference type="InterPro" id="IPR017853">
    <property type="entry name" value="GH"/>
</dbReference>
<gene>
    <name evidence="8" type="ORF">GGQ92_000949</name>
</gene>